<keyword evidence="2" id="KW-1185">Reference proteome</keyword>
<protein>
    <submittedName>
        <fullName evidence="1">Triose-phosphate transporter family-domain-containing protein</fullName>
    </submittedName>
</protein>
<evidence type="ECO:0000313" key="1">
    <source>
        <dbReference type="EMBL" id="KAI0088249.1"/>
    </source>
</evidence>
<proteinExistence type="predicted"/>
<dbReference type="Proteomes" id="UP001055072">
    <property type="component" value="Unassembled WGS sequence"/>
</dbReference>
<evidence type="ECO:0000313" key="2">
    <source>
        <dbReference type="Proteomes" id="UP001055072"/>
    </source>
</evidence>
<dbReference type="EMBL" id="MU274914">
    <property type="protein sequence ID" value="KAI0088249.1"/>
    <property type="molecule type" value="Genomic_DNA"/>
</dbReference>
<accession>A0ACB8U1Z4</accession>
<gene>
    <name evidence="1" type="ORF">BDY19DRAFT_949869</name>
</gene>
<sequence>MGYPVIPQGFEQRRSQEMHDWDLQFEESFQSTGSHKTSPRLRHISSRDWSYSSPSSGKHANMQASPTLPLVSPAALSFMAKTPYGNSLSFSISSNTHWATQRSPLLRDLQTRLWNSKITWLALYFMFNLLLTLSNKSVLTSFPFPYTLTALHALCSTLGGLLLRWHGLYIPKRLTGQEELVLATFSFLYGLNIAVSNVSLNLVTVPFHQVVRAITPIFTLCLSSLLLNSHFSSAKLVSLVPVIFGVIFATYGDYYFTPWGLVLTLSGTLLASLKTIFTSVLQSSPHGRHGPYSNGTPRISTPGSWTRKVSSTTCTTFSDISGVLRVLRRLVPPRLDIHPLDLLVRMSPLAFIQCMIYSHLSGELDQLRTIGVSLSPAIASQSLSHPSSYSCLRTIDTEVIGGITFSQLLVLLMNGLIAFALNVVSFSANGKVGPLSMTVAANVKQVLTILFAVSMFNLTMTPMNALGISITIGGGAWYGWVEYATKTRLRKKEDENLTTG</sequence>
<comment type="caution">
    <text evidence="1">The sequence shown here is derived from an EMBL/GenBank/DDBJ whole genome shotgun (WGS) entry which is preliminary data.</text>
</comment>
<organism evidence="1 2">
    <name type="scientific">Irpex rosettiformis</name>
    <dbReference type="NCBI Taxonomy" id="378272"/>
    <lineage>
        <taxon>Eukaryota</taxon>
        <taxon>Fungi</taxon>
        <taxon>Dikarya</taxon>
        <taxon>Basidiomycota</taxon>
        <taxon>Agaricomycotina</taxon>
        <taxon>Agaricomycetes</taxon>
        <taxon>Polyporales</taxon>
        <taxon>Irpicaceae</taxon>
        <taxon>Irpex</taxon>
    </lineage>
</organism>
<name>A0ACB8U1Z4_9APHY</name>
<reference evidence="1" key="1">
    <citation type="journal article" date="2021" name="Environ. Microbiol.">
        <title>Gene family expansions and transcriptome signatures uncover fungal adaptations to wood decay.</title>
        <authorList>
            <person name="Hage H."/>
            <person name="Miyauchi S."/>
            <person name="Viragh M."/>
            <person name="Drula E."/>
            <person name="Min B."/>
            <person name="Chaduli D."/>
            <person name="Navarro D."/>
            <person name="Favel A."/>
            <person name="Norest M."/>
            <person name="Lesage-Meessen L."/>
            <person name="Balint B."/>
            <person name="Merenyi Z."/>
            <person name="de Eugenio L."/>
            <person name="Morin E."/>
            <person name="Martinez A.T."/>
            <person name="Baldrian P."/>
            <person name="Stursova M."/>
            <person name="Martinez M.J."/>
            <person name="Novotny C."/>
            <person name="Magnuson J.K."/>
            <person name="Spatafora J.W."/>
            <person name="Maurice S."/>
            <person name="Pangilinan J."/>
            <person name="Andreopoulos W."/>
            <person name="LaButti K."/>
            <person name="Hundley H."/>
            <person name="Na H."/>
            <person name="Kuo A."/>
            <person name="Barry K."/>
            <person name="Lipzen A."/>
            <person name="Henrissat B."/>
            <person name="Riley R."/>
            <person name="Ahrendt S."/>
            <person name="Nagy L.G."/>
            <person name="Grigoriev I.V."/>
            <person name="Martin F."/>
            <person name="Rosso M.N."/>
        </authorList>
    </citation>
    <scope>NUCLEOTIDE SEQUENCE</scope>
    <source>
        <strain evidence="1">CBS 384.51</strain>
    </source>
</reference>